<reference evidence="9" key="1">
    <citation type="submission" date="2025-08" db="UniProtKB">
        <authorList>
            <consortium name="RefSeq"/>
        </authorList>
    </citation>
    <scope>IDENTIFICATION</scope>
    <source>
        <tissue evidence="9">Whole larvae</tissue>
    </source>
</reference>
<evidence type="ECO:0000256" key="2">
    <source>
        <dbReference type="ARBA" id="ARBA00010790"/>
    </source>
</evidence>
<dbReference type="InterPro" id="IPR007867">
    <property type="entry name" value="GMC_OxRtase_C"/>
</dbReference>
<dbReference type="PANTHER" id="PTHR11552:SF147">
    <property type="entry name" value="CHOLINE DEHYDROGENASE, MITOCHONDRIAL"/>
    <property type="match status" value="1"/>
</dbReference>
<dbReference type="SUPFAM" id="SSF51905">
    <property type="entry name" value="FAD/NAD(P)-binding domain"/>
    <property type="match status" value="1"/>
</dbReference>
<protein>
    <submittedName>
        <fullName evidence="9">Ecdysone oxidase-like</fullName>
    </submittedName>
</protein>
<dbReference type="InterPro" id="IPR012132">
    <property type="entry name" value="GMC_OxRdtase"/>
</dbReference>
<keyword evidence="4 5" id="KW-0274">FAD</keyword>
<dbReference type="Pfam" id="PF05199">
    <property type="entry name" value="GMC_oxred_C"/>
    <property type="match status" value="1"/>
</dbReference>
<dbReference type="PANTHER" id="PTHR11552">
    <property type="entry name" value="GLUCOSE-METHANOL-CHOLINE GMC OXIDOREDUCTASE"/>
    <property type="match status" value="1"/>
</dbReference>
<dbReference type="Gene3D" id="3.30.560.10">
    <property type="entry name" value="Glucose Oxidase, domain 3"/>
    <property type="match status" value="1"/>
</dbReference>
<dbReference type="PROSITE" id="PS00623">
    <property type="entry name" value="GMC_OXRED_1"/>
    <property type="match status" value="1"/>
</dbReference>
<dbReference type="InterPro" id="IPR000172">
    <property type="entry name" value="GMC_OxRdtase_N"/>
</dbReference>
<dbReference type="Proteomes" id="UP001652740">
    <property type="component" value="Unplaced"/>
</dbReference>
<comment type="similarity">
    <text evidence="2 5">Belongs to the GMC oxidoreductase family.</text>
</comment>
<gene>
    <name evidence="9" type="primary">LOC113511495</name>
</gene>
<evidence type="ECO:0000259" key="6">
    <source>
        <dbReference type="PROSITE" id="PS00623"/>
    </source>
</evidence>
<proteinExistence type="inferred from homology"/>
<feature type="domain" description="Glucose-methanol-choline oxidoreductase N-terminal" evidence="7">
    <location>
        <begin position="300"/>
        <end position="314"/>
    </location>
</feature>
<dbReference type="SUPFAM" id="SSF54373">
    <property type="entry name" value="FAD-linked reductases, C-terminal domain"/>
    <property type="match status" value="1"/>
</dbReference>
<evidence type="ECO:0000256" key="4">
    <source>
        <dbReference type="ARBA" id="ARBA00022827"/>
    </source>
</evidence>
<evidence type="ECO:0000313" key="9">
    <source>
        <dbReference type="RefSeq" id="XP_052747847.1"/>
    </source>
</evidence>
<dbReference type="PIRSF" id="PIRSF000137">
    <property type="entry name" value="Alcohol_oxidase"/>
    <property type="match status" value="1"/>
</dbReference>
<dbReference type="Gene3D" id="3.50.50.60">
    <property type="entry name" value="FAD/NAD(P)-binding domain"/>
    <property type="match status" value="1"/>
</dbReference>
<evidence type="ECO:0000256" key="3">
    <source>
        <dbReference type="ARBA" id="ARBA00022630"/>
    </source>
</evidence>
<organism evidence="8 9">
    <name type="scientific">Galleria mellonella</name>
    <name type="common">Greater wax moth</name>
    <dbReference type="NCBI Taxonomy" id="7137"/>
    <lineage>
        <taxon>Eukaryota</taxon>
        <taxon>Metazoa</taxon>
        <taxon>Ecdysozoa</taxon>
        <taxon>Arthropoda</taxon>
        <taxon>Hexapoda</taxon>
        <taxon>Insecta</taxon>
        <taxon>Pterygota</taxon>
        <taxon>Neoptera</taxon>
        <taxon>Endopterygota</taxon>
        <taxon>Lepidoptera</taxon>
        <taxon>Glossata</taxon>
        <taxon>Ditrysia</taxon>
        <taxon>Pyraloidea</taxon>
        <taxon>Pyralidae</taxon>
        <taxon>Galleriinae</taxon>
        <taxon>Galleria</taxon>
    </lineage>
</organism>
<evidence type="ECO:0000256" key="1">
    <source>
        <dbReference type="ARBA" id="ARBA00001974"/>
    </source>
</evidence>
<dbReference type="InterPro" id="IPR036188">
    <property type="entry name" value="FAD/NAD-bd_sf"/>
</dbReference>
<name>A0ABM3M8T1_GALME</name>
<keyword evidence="8" id="KW-1185">Reference proteome</keyword>
<sequence>MDATLAVILIRTIQLALLGLAVTLSITSHLWPSETPVRDGATFDFIVVGVGTAGSVLVNRLTESGRYSVLGIEAGVDPPLESVLPALFLFLPSSRYDWNYTSENDGYTAQTHKNKNLELTSGKMLGGSTSLNHEIYCRGFPHDFDLWVEAVKDQRWSYNNCLPYFKKSEKLEDEAILKSNYKDLHGLHGTVGTTREPHDITNKYLEAFQEIGYETVLDTTESLGYSEILFTIANGIRQSTAISYLFPIRRGRKNLSLLKETLVTKIIFDKNKNARGVSVVTKEGKSLTFRARKEVIVSAGAFNSPKLLMLSGIGPKEELQKFDISVISDLPVGSNLQDHAAIPIVYRMEKRFTLIPIPPSPFKFPLPGIIGYNALNKSQGYPDYQSFGFIFQDPTTLILICTFVFAYNDDICNTLHEAGEGREILFNIPNIAHPKSRGSVKLRSTDPNDPPIINMGFFSDKEDLENMVLYLEDLMRIENTTLFKKVGAELVDLHLESCSQYEYRSKDYWRCYIPKTLVSLFLYTSTCSMGSVLDAELNVLGINRLRVIDASSMPTITSGDPGASVIMLAEKAADILKKKYYGL</sequence>
<dbReference type="GeneID" id="113511495"/>
<dbReference type="PROSITE" id="PS00624">
    <property type="entry name" value="GMC_OXRED_2"/>
    <property type="match status" value="1"/>
</dbReference>
<accession>A0ABM3M8T1</accession>
<evidence type="ECO:0000313" key="8">
    <source>
        <dbReference type="Proteomes" id="UP001652740"/>
    </source>
</evidence>
<feature type="domain" description="Glucose-methanol-choline oxidoreductase N-terminal" evidence="6">
    <location>
        <begin position="122"/>
        <end position="145"/>
    </location>
</feature>
<evidence type="ECO:0000259" key="7">
    <source>
        <dbReference type="PROSITE" id="PS00624"/>
    </source>
</evidence>
<dbReference type="Pfam" id="PF00732">
    <property type="entry name" value="GMC_oxred_N"/>
    <property type="match status" value="1"/>
</dbReference>
<keyword evidence="3 5" id="KW-0285">Flavoprotein</keyword>
<dbReference type="RefSeq" id="XP_052747847.1">
    <property type="nucleotide sequence ID" value="XM_052891887.1"/>
</dbReference>
<evidence type="ECO:0000256" key="5">
    <source>
        <dbReference type="RuleBase" id="RU003968"/>
    </source>
</evidence>
<comment type="cofactor">
    <cofactor evidence="1">
        <name>FAD</name>
        <dbReference type="ChEBI" id="CHEBI:57692"/>
    </cofactor>
</comment>